<feature type="transmembrane region" description="Helical" evidence="7">
    <location>
        <begin position="174"/>
        <end position="194"/>
    </location>
</feature>
<keyword evidence="3" id="KW-1003">Cell membrane</keyword>
<dbReference type="InterPro" id="IPR050171">
    <property type="entry name" value="MFS_Transporters"/>
</dbReference>
<evidence type="ECO:0000256" key="6">
    <source>
        <dbReference type="ARBA" id="ARBA00023136"/>
    </source>
</evidence>
<feature type="transmembrane region" description="Helical" evidence="7">
    <location>
        <begin position="293"/>
        <end position="313"/>
    </location>
</feature>
<dbReference type="InterPro" id="IPR036259">
    <property type="entry name" value="MFS_trans_sf"/>
</dbReference>
<evidence type="ECO:0000313" key="8">
    <source>
        <dbReference type="EMBL" id="GAA1767355.1"/>
    </source>
</evidence>
<feature type="transmembrane region" description="Helical" evidence="7">
    <location>
        <begin position="54"/>
        <end position="76"/>
    </location>
</feature>
<dbReference type="PANTHER" id="PTHR23517">
    <property type="entry name" value="RESISTANCE PROTEIN MDTM, PUTATIVE-RELATED-RELATED"/>
    <property type="match status" value="1"/>
</dbReference>
<feature type="transmembrane region" description="Helical" evidence="7">
    <location>
        <begin position="384"/>
        <end position="402"/>
    </location>
</feature>
<dbReference type="SUPFAM" id="SSF103473">
    <property type="entry name" value="MFS general substrate transporter"/>
    <property type="match status" value="1"/>
</dbReference>
<name>A0ABP4X7L0_9ACTN</name>
<organism evidence="8 9">
    <name type="scientific">Luedemannella helvata</name>
    <dbReference type="NCBI Taxonomy" id="349315"/>
    <lineage>
        <taxon>Bacteria</taxon>
        <taxon>Bacillati</taxon>
        <taxon>Actinomycetota</taxon>
        <taxon>Actinomycetes</taxon>
        <taxon>Micromonosporales</taxon>
        <taxon>Micromonosporaceae</taxon>
        <taxon>Luedemannella</taxon>
    </lineage>
</organism>
<evidence type="ECO:0008006" key="10">
    <source>
        <dbReference type="Google" id="ProtNLM"/>
    </source>
</evidence>
<dbReference type="Pfam" id="PF07690">
    <property type="entry name" value="MFS_1"/>
    <property type="match status" value="1"/>
</dbReference>
<feature type="transmembrane region" description="Helical" evidence="7">
    <location>
        <begin position="21"/>
        <end position="42"/>
    </location>
</feature>
<evidence type="ECO:0000256" key="1">
    <source>
        <dbReference type="ARBA" id="ARBA00004651"/>
    </source>
</evidence>
<evidence type="ECO:0000256" key="2">
    <source>
        <dbReference type="ARBA" id="ARBA00022448"/>
    </source>
</evidence>
<protein>
    <recommendedName>
        <fullName evidence="10">MFS transporter</fullName>
    </recommendedName>
</protein>
<keyword evidence="2" id="KW-0813">Transport</keyword>
<dbReference type="EMBL" id="BAAALS010000023">
    <property type="protein sequence ID" value="GAA1767355.1"/>
    <property type="molecule type" value="Genomic_DNA"/>
</dbReference>
<evidence type="ECO:0000313" key="9">
    <source>
        <dbReference type="Proteomes" id="UP001500655"/>
    </source>
</evidence>
<evidence type="ECO:0000256" key="7">
    <source>
        <dbReference type="SAM" id="Phobius"/>
    </source>
</evidence>
<keyword evidence="5 7" id="KW-1133">Transmembrane helix</keyword>
<dbReference type="Proteomes" id="UP001500655">
    <property type="component" value="Unassembled WGS sequence"/>
</dbReference>
<dbReference type="RefSeq" id="WP_344084945.1">
    <property type="nucleotide sequence ID" value="NZ_BAAALS010000023.1"/>
</dbReference>
<keyword evidence="4 7" id="KW-0812">Transmembrane</keyword>
<comment type="subcellular location">
    <subcellularLocation>
        <location evidence="1">Cell membrane</location>
        <topology evidence="1">Multi-pass membrane protein</topology>
    </subcellularLocation>
</comment>
<keyword evidence="6 7" id="KW-0472">Membrane</keyword>
<dbReference type="Gene3D" id="1.20.1250.20">
    <property type="entry name" value="MFS general substrate transporter like domains"/>
    <property type="match status" value="2"/>
</dbReference>
<reference evidence="9" key="1">
    <citation type="journal article" date="2019" name="Int. J. Syst. Evol. Microbiol.">
        <title>The Global Catalogue of Microorganisms (GCM) 10K type strain sequencing project: providing services to taxonomists for standard genome sequencing and annotation.</title>
        <authorList>
            <consortium name="The Broad Institute Genomics Platform"/>
            <consortium name="The Broad Institute Genome Sequencing Center for Infectious Disease"/>
            <person name="Wu L."/>
            <person name="Ma J."/>
        </authorList>
    </citation>
    <scope>NUCLEOTIDE SEQUENCE [LARGE SCALE GENOMIC DNA]</scope>
    <source>
        <strain evidence="9">JCM 13249</strain>
    </source>
</reference>
<feature type="transmembrane region" description="Helical" evidence="7">
    <location>
        <begin position="260"/>
        <end position="281"/>
    </location>
</feature>
<feature type="transmembrane region" description="Helical" evidence="7">
    <location>
        <begin position="83"/>
        <end position="103"/>
    </location>
</feature>
<dbReference type="PANTHER" id="PTHR23517:SF2">
    <property type="entry name" value="MULTIDRUG RESISTANCE PROTEIN MDTH"/>
    <property type="match status" value="1"/>
</dbReference>
<proteinExistence type="predicted"/>
<accession>A0ABP4X7L0</accession>
<feature type="transmembrane region" description="Helical" evidence="7">
    <location>
        <begin position="353"/>
        <end position="378"/>
    </location>
</feature>
<feature type="transmembrane region" description="Helical" evidence="7">
    <location>
        <begin position="232"/>
        <end position="254"/>
    </location>
</feature>
<evidence type="ECO:0000256" key="4">
    <source>
        <dbReference type="ARBA" id="ARBA00022692"/>
    </source>
</evidence>
<evidence type="ECO:0000256" key="5">
    <source>
        <dbReference type="ARBA" id="ARBA00022989"/>
    </source>
</evidence>
<gene>
    <name evidence="8" type="ORF">GCM10009681_43050</name>
</gene>
<comment type="caution">
    <text evidence="8">The sequence shown here is derived from an EMBL/GenBank/DDBJ whole genome shotgun (WGS) entry which is preliminary data.</text>
</comment>
<feature type="transmembrane region" description="Helical" evidence="7">
    <location>
        <begin position="319"/>
        <end position="341"/>
    </location>
</feature>
<sequence length="413" mass="42472">MMSTTLAQSRFGPITWANGRRSLLFTAAATRAANFALISIIARYLSDQGFSADTIGIVLAAAGLTSAASQAGWARLITRQGPALAGIVAATLGTVGCAMLGFASVPVTLIAADVVLSAGFTGLATTVRTVTGTQVDDEAEGERRFGQLSSWQTVGGLVGPLLLGSLVIGSSDIAPWFAGGLCAAVLVLWVVLAWRSRAAARPAEEAGEAADDRRGSDSGTARAWRLAWTMRLVLLCTVGTSFLYGANVVLWGLYLKDLGANPAVTAWSFAVFSAPMVLISPRAGRIWGRVPRTAAITLGSVSLGAMAIVYGSVQNMPLAVALTLVEGSLMALTMPIIAAHVSVLLPEKDVAHGYALFGGVDITLSVLGTAAGGGLIALIGVGPTWYVCGVLCIACAALAWTLRTRPQSVADPV</sequence>
<dbReference type="InterPro" id="IPR011701">
    <property type="entry name" value="MFS"/>
</dbReference>
<evidence type="ECO:0000256" key="3">
    <source>
        <dbReference type="ARBA" id="ARBA00022475"/>
    </source>
</evidence>
<keyword evidence="9" id="KW-1185">Reference proteome</keyword>